<comment type="caution">
    <text evidence="1">The sequence shown here is derived from an EMBL/GenBank/DDBJ whole genome shotgun (WGS) entry which is preliminary data.</text>
</comment>
<organism evidence="1 2">
    <name type="scientific">Amycolatopsis bullii</name>
    <dbReference type="NCBI Taxonomy" id="941987"/>
    <lineage>
        <taxon>Bacteria</taxon>
        <taxon>Bacillati</taxon>
        <taxon>Actinomycetota</taxon>
        <taxon>Actinomycetes</taxon>
        <taxon>Pseudonocardiales</taxon>
        <taxon>Pseudonocardiaceae</taxon>
        <taxon>Amycolatopsis</taxon>
    </lineage>
</organism>
<dbReference type="EMBL" id="BNAW01000008">
    <property type="protein sequence ID" value="GHG08118.1"/>
    <property type="molecule type" value="Genomic_DNA"/>
</dbReference>
<reference evidence="2" key="1">
    <citation type="journal article" date="2019" name="Int. J. Syst. Evol. Microbiol.">
        <title>The Global Catalogue of Microorganisms (GCM) 10K type strain sequencing project: providing services to taxonomists for standard genome sequencing and annotation.</title>
        <authorList>
            <consortium name="The Broad Institute Genomics Platform"/>
            <consortium name="The Broad Institute Genome Sequencing Center for Infectious Disease"/>
            <person name="Wu L."/>
            <person name="Ma J."/>
        </authorList>
    </citation>
    <scope>NUCLEOTIDE SEQUENCE [LARGE SCALE GENOMIC DNA]</scope>
    <source>
        <strain evidence="2">CGMCC 4.7680</strain>
    </source>
</reference>
<evidence type="ECO:0000313" key="2">
    <source>
        <dbReference type="Proteomes" id="UP000649955"/>
    </source>
</evidence>
<proteinExistence type="predicted"/>
<evidence type="ECO:0000313" key="1">
    <source>
        <dbReference type="EMBL" id="GHG08118.1"/>
    </source>
</evidence>
<name>A0ABQ3K8F2_9PSEU</name>
<keyword evidence="2" id="KW-1185">Reference proteome</keyword>
<sequence length="43" mass="4500">MPLAFGTMDGKLIDRIRGSMRTARCTGCAAGFPATEILAAATR</sequence>
<accession>A0ABQ3K8F2</accession>
<protein>
    <submittedName>
        <fullName evidence="1">Uncharacterized protein</fullName>
    </submittedName>
</protein>
<gene>
    <name evidence="1" type="ORF">GCM10017567_25820</name>
</gene>
<dbReference type="Proteomes" id="UP000649955">
    <property type="component" value="Unassembled WGS sequence"/>
</dbReference>